<keyword evidence="1" id="KW-0812">Transmembrane</keyword>
<evidence type="ECO:0000256" key="1">
    <source>
        <dbReference type="SAM" id="Phobius"/>
    </source>
</evidence>
<sequence>MERANTITYLKGETIGTETRKKGNKEYAATGLVIPLHVTQLSIVCPFKYLVYMKRQREERPKKIYYTGHEVKSFKEYNIPLRNNKCNLYRTRGRIPAKDNASRHHKHVWEFNGLQTHSELLTTVLSHGSARSGLWKINNNTCFTGDCAASTYLKIYWSAFFFFSPSFFSFLTSIYLFLILFFN</sequence>
<keyword evidence="1" id="KW-0472">Membrane</keyword>
<reference evidence="2" key="2">
    <citation type="submission" date="2025-09" db="UniProtKB">
        <authorList>
            <consortium name="Ensembl"/>
        </authorList>
    </citation>
    <scope>IDENTIFICATION</scope>
</reference>
<keyword evidence="3" id="KW-1185">Reference proteome</keyword>
<evidence type="ECO:0000313" key="2">
    <source>
        <dbReference type="Ensembl" id="ENSOSUP00000014323.1"/>
    </source>
</evidence>
<dbReference type="Proteomes" id="UP000694552">
    <property type="component" value="Unplaced"/>
</dbReference>
<organism evidence="2 3">
    <name type="scientific">Otus sunia</name>
    <name type="common">Oriental scops-owl</name>
    <dbReference type="NCBI Taxonomy" id="257818"/>
    <lineage>
        <taxon>Eukaryota</taxon>
        <taxon>Metazoa</taxon>
        <taxon>Chordata</taxon>
        <taxon>Craniata</taxon>
        <taxon>Vertebrata</taxon>
        <taxon>Euteleostomi</taxon>
        <taxon>Archelosauria</taxon>
        <taxon>Archosauria</taxon>
        <taxon>Dinosauria</taxon>
        <taxon>Saurischia</taxon>
        <taxon>Theropoda</taxon>
        <taxon>Coelurosauria</taxon>
        <taxon>Aves</taxon>
        <taxon>Neognathae</taxon>
        <taxon>Neoaves</taxon>
        <taxon>Telluraves</taxon>
        <taxon>Strigiformes</taxon>
        <taxon>Strigidae</taxon>
        <taxon>Otus</taxon>
    </lineage>
</organism>
<dbReference type="Ensembl" id="ENSOSUT00000014801.1">
    <property type="protein sequence ID" value="ENSOSUP00000014323.1"/>
    <property type="gene ID" value="ENSOSUG00000010232.1"/>
</dbReference>
<feature type="transmembrane region" description="Helical" evidence="1">
    <location>
        <begin position="160"/>
        <end position="182"/>
    </location>
</feature>
<keyword evidence="1" id="KW-1133">Transmembrane helix</keyword>
<dbReference type="AlphaFoldDB" id="A0A8C8B4E3"/>
<accession>A0A8C8B4E3</accession>
<reference evidence="2" key="1">
    <citation type="submission" date="2025-08" db="UniProtKB">
        <authorList>
            <consortium name="Ensembl"/>
        </authorList>
    </citation>
    <scope>IDENTIFICATION</scope>
</reference>
<evidence type="ECO:0000313" key="3">
    <source>
        <dbReference type="Proteomes" id="UP000694552"/>
    </source>
</evidence>
<protein>
    <submittedName>
        <fullName evidence="2">Uncharacterized protein</fullName>
    </submittedName>
</protein>
<name>A0A8C8B4E3_9STRI</name>
<proteinExistence type="predicted"/>